<dbReference type="OrthoDB" id="8420607at2"/>
<geneLocation type="plasmid" evidence="2 3">
    <name>pRetIE4771a</name>
</geneLocation>
<name>A0A060ICA8_RHIET</name>
<evidence type="ECO:0000256" key="1">
    <source>
        <dbReference type="SAM" id="MobiDB-lite"/>
    </source>
</evidence>
<protein>
    <submittedName>
        <fullName evidence="2">Uncharacterized protein</fullName>
    </submittedName>
</protein>
<evidence type="ECO:0000313" key="2">
    <source>
        <dbReference type="EMBL" id="AIC29695.1"/>
    </source>
</evidence>
<sequence length="135" mass="15068">MSTIGDLERRAGIGASPAERTAFWGQFHHLEGEACLNAGVAELRRLIAQREARPDPSPKPPDVRRSREALPPLTLEQEAALQAYAARHGRRWRSILNNAWMGGPPHDDGGLLRGLRNSHGPTWLQSYRLPKPVKR</sequence>
<organism evidence="2 3">
    <name type="scientific">Rhizobium etli bv. mimosae str. IE4771</name>
    <dbReference type="NCBI Taxonomy" id="1432050"/>
    <lineage>
        <taxon>Bacteria</taxon>
        <taxon>Pseudomonadati</taxon>
        <taxon>Pseudomonadota</taxon>
        <taxon>Alphaproteobacteria</taxon>
        <taxon>Hyphomicrobiales</taxon>
        <taxon>Rhizobiaceae</taxon>
        <taxon>Rhizobium/Agrobacterium group</taxon>
        <taxon>Rhizobium</taxon>
    </lineage>
</organism>
<dbReference type="RefSeq" id="WP_080711027.1">
    <property type="nucleotide sequence ID" value="NZ_CP006987.1"/>
</dbReference>
<feature type="compositionally biased region" description="Basic and acidic residues" evidence="1">
    <location>
        <begin position="49"/>
        <end position="68"/>
    </location>
</feature>
<dbReference type="KEGG" id="rei:IE4771_PA00189"/>
<dbReference type="EMBL" id="CP006987">
    <property type="protein sequence ID" value="AIC29695.1"/>
    <property type="molecule type" value="Genomic_DNA"/>
</dbReference>
<feature type="region of interest" description="Disordered" evidence="1">
    <location>
        <begin position="49"/>
        <end position="71"/>
    </location>
</feature>
<proteinExistence type="predicted"/>
<accession>A0A060ICA8</accession>
<keyword evidence="2" id="KW-0614">Plasmid</keyword>
<evidence type="ECO:0000313" key="3">
    <source>
        <dbReference type="Proteomes" id="UP000027180"/>
    </source>
</evidence>
<dbReference type="HOGENOM" id="CLU_1905024_0_0_5"/>
<reference evidence="2 3" key="1">
    <citation type="submission" date="2013-12" db="EMBL/GenBank/DDBJ databases">
        <title>Complete genome sequence of Rhizobium etli bv. mimosae IE4771.</title>
        <authorList>
            <person name="Bustos P."/>
            <person name="Santamaria R.I."/>
            <person name="Lozano L."/>
            <person name="Ormeno-Orrillo E."/>
            <person name="Rogel M.A."/>
            <person name="Romero D."/>
            <person name="Cevallos M.A."/>
            <person name="Martinez-Romero E."/>
            <person name="Gonzalez V."/>
        </authorList>
    </citation>
    <scope>NUCLEOTIDE SEQUENCE [LARGE SCALE GENOMIC DNA]</scope>
    <source>
        <strain evidence="2 3">IE4771</strain>
        <plasmid evidence="3">Plasmid pRetIE4771a</plasmid>
    </source>
</reference>
<dbReference type="Proteomes" id="UP000027180">
    <property type="component" value="Plasmid pRetIE4771a"/>
</dbReference>
<dbReference type="AlphaFoldDB" id="A0A060ICA8"/>
<gene>
    <name evidence="2" type="ORF">IE4771_PA00189</name>
</gene>